<dbReference type="InterPro" id="IPR001087">
    <property type="entry name" value="GDSL"/>
</dbReference>
<dbReference type="Gene3D" id="3.40.50.1110">
    <property type="entry name" value="SGNH hydrolase"/>
    <property type="match status" value="1"/>
</dbReference>
<keyword evidence="2" id="KW-0472">Membrane</keyword>
<dbReference type="PANTHER" id="PTHR45642:SF139">
    <property type="entry name" value="SGNH HYDROLASE-TYPE ESTERASE DOMAIN-CONTAINING PROTEIN"/>
    <property type="match status" value="1"/>
</dbReference>
<name>A0A366S5L5_9HYPO</name>
<evidence type="ECO:0000313" key="3">
    <source>
        <dbReference type="EMBL" id="RBR24302.1"/>
    </source>
</evidence>
<gene>
    <name evidence="3" type="ORF">FIESC28_02792</name>
</gene>
<dbReference type="GO" id="GO:0016788">
    <property type="term" value="F:hydrolase activity, acting on ester bonds"/>
    <property type="evidence" value="ECO:0007669"/>
    <property type="project" value="InterPro"/>
</dbReference>
<keyword evidence="2" id="KW-0812">Transmembrane</keyword>
<dbReference type="Pfam" id="PF00657">
    <property type="entry name" value="Lipase_GDSL"/>
    <property type="match status" value="1"/>
</dbReference>
<accession>A0A366S5L5</accession>
<dbReference type="SUPFAM" id="SSF52266">
    <property type="entry name" value="SGNH hydrolase"/>
    <property type="match status" value="1"/>
</dbReference>
<dbReference type="RefSeq" id="XP_031018893.1">
    <property type="nucleotide sequence ID" value="XM_031156941.1"/>
</dbReference>
<feature type="transmembrane region" description="Helical" evidence="2">
    <location>
        <begin position="9"/>
        <end position="31"/>
    </location>
</feature>
<reference evidence="3 4" key="1">
    <citation type="submission" date="2018-06" db="EMBL/GenBank/DDBJ databases">
        <title>Fusarium incarnatum-equiseti species complex species 28.</title>
        <authorList>
            <person name="Gardiner D.M."/>
        </authorList>
    </citation>
    <scope>NUCLEOTIDE SEQUENCE [LARGE SCALE GENOMIC DNA]</scope>
    <source>
        <strain evidence="3 4">FIESC_28</strain>
    </source>
</reference>
<dbReference type="InterPro" id="IPR050592">
    <property type="entry name" value="GDSL_lipolytic_enzyme"/>
</dbReference>
<proteinExistence type="predicted"/>
<evidence type="ECO:0000313" key="4">
    <source>
        <dbReference type="Proteomes" id="UP000253153"/>
    </source>
</evidence>
<dbReference type="InterPro" id="IPR036514">
    <property type="entry name" value="SGNH_hydro_sf"/>
</dbReference>
<evidence type="ECO:0000256" key="2">
    <source>
        <dbReference type="SAM" id="Phobius"/>
    </source>
</evidence>
<keyword evidence="4" id="KW-1185">Reference proteome</keyword>
<keyword evidence="1" id="KW-0732">Signal</keyword>
<dbReference type="Proteomes" id="UP000253153">
    <property type="component" value="Unassembled WGS sequence"/>
</dbReference>
<comment type="caution">
    <text evidence="3">The sequence shown here is derived from an EMBL/GenBank/DDBJ whole genome shotgun (WGS) entry which is preliminary data.</text>
</comment>
<evidence type="ECO:0000256" key="1">
    <source>
        <dbReference type="ARBA" id="ARBA00022729"/>
    </source>
</evidence>
<dbReference type="GeneID" id="41992237"/>
<dbReference type="AlphaFoldDB" id="A0A366S5L5"/>
<sequence>MLKPRRESIFVRWILTTVFIVSTLSALVILLQPRYRSLPKSSGIQFKSSKTLPNERYILAFGDSYTRGGMKLNYTYTNTGPGMYEMDRVDRVKGKLPGPSAKNPLGNPKLPGITSSGGMNWAGYMATEFNSTLTLLYNFARSGSTVDAEVIPPRVDKRFSFANQIVHFNDTIGHKPDYAVWTAENTVATIWFGINDITLTYKKRSIEKKYINAVWRIFDLSDILYEMGIRQFVFMEAPPFDLTPTRQNAKFKYNETSNYHELLQYGFHIWNQNLRKGTAAFERRHPDASVAYVEVWDIFYQAFLDPASMGAPNATCVDPKGKKCLWANTSHPGTRIHHHIGRRVAKAVSWKTVSPSY</sequence>
<dbReference type="PANTHER" id="PTHR45642">
    <property type="entry name" value="GDSL ESTERASE/LIPASE EXL3"/>
    <property type="match status" value="1"/>
</dbReference>
<organism evidence="3 4">
    <name type="scientific">Fusarium coffeatum</name>
    <dbReference type="NCBI Taxonomy" id="231269"/>
    <lineage>
        <taxon>Eukaryota</taxon>
        <taxon>Fungi</taxon>
        <taxon>Dikarya</taxon>
        <taxon>Ascomycota</taxon>
        <taxon>Pezizomycotina</taxon>
        <taxon>Sordariomycetes</taxon>
        <taxon>Hypocreomycetidae</taxon>
        <taxon>Hypocreales</taxon>
        <taxon>Nectriaceae</taxon>
        <taxon>Fusarium</taxon>
        <taxon>Fusarium incarnatum-equiseti species complex</taxon>
    </lineage>
</organism>
<dbReference type="OrthoDB" id="1600564at2759"/>
<dbReference type="CDD" id="cd01846">
    <property type="entry name" value="fatty_acyltransferase_like"/>
    <property type="match status" value="1"/>
</dbReference>
<keyword evidence="2" id="KW-1133">Transmembrane helix</keyword>
<evidence type="ECO:0008006" key="5">
    <source>
        <dbReference type="Google" id="ProtNLM"/>
    </source>
</evidence>
<dbReference type="EMBL" id="QKXC01000058">
    <property type="protein sequence ID" value="RBR24302.1"/>
    <property type="molecule type" value="Genomic_DNA"/>
</dbReference>
<protein>
    <recommendedName>
        <fullName evidence="5">SGNH hydrolase-type esterase domain-containing protein</fullName>
    </recommendedName>
</protein>